<protein>
    <submittedName>
        <fullName evidence="2">Uncharacterized protein</fullName>
    </submittedName>
</protein>
<organism evidence="2 3">
    <name type="scientific">Portunus trituberculatus</name>
    <name type="common">Swimming crab</name>
    <name type="synonym">Neptunus trituberculatus</name>
    <dbReference type="NCBI Taxonomy" id="210409"/>
    <lineage>
        <taxon>Eukaryota</taxon>
        <taxon>Metazoa</taxon>
        <taxon>Ecdysozoa</taxon>
        <taxon>Arthropoda</taxon>
        <taxon>Crustacea</taxon>
        <taxon>Multicrustacea</taxon>
        <taxon>Malacostraca</taxon>
        <taxon>Eumalacostraca</taxon>
        <taxon>Eucarida</taxon>
        <taxon>Decapoda</taxon>
        <taxon>Pleocyemata</taxon>
        <taxon>Brachyura</taxon>
        <taxon>Eubrachyura</taxon>
        <taxon>Portunoidea</taxon>
        <taxon>Portunidae</taxon>
        <taxon>Portuninae</taxon>
        <taxon>Portunus</taxon>
    </lineage>
</organism>
<name>A0A5B7J7T5_PORTR</name>
<evidence type="ECO:0000313" key="3">
    <source>
        <dbReference type="Proteomes" id="UP000324222"/>
    </source>
</evidence>
<proteinExistence type="predicted"/>
<comment type="caution">
    <text evidence="2">The sequence shown here is derived from an EMBL/GenBank/DDBJ whole genome shotgun (WGS) entry which is preliminary data.</text>
</comment>
<sequence length="70" mass="7792">MIYQPLPKNKINGSSYSYFAALGCVFFSGIHAADSLWKLGKRPTRAHNPLRLVGHFPASCSQCQVNFPDH</sequence>
<keyword evidence="1" id="KW-1133">Transmembrane helix</keyword>
<reference evidence="2 3" key="1">
    <citation type="submission" date="2019-05" db="EMBL/GenBank/DDBJ databases">
        <title>Another draft genome of Portunus trituberculatus and its Hox gene families provides insights of decapod evolution.</title>
        <authorList>
            <person name="Jeong J.-H."/>
            <person name="Song I."/>
            <person name="Kim S."/>
            <person name="Choi T."/>
            <person name="Kim D."/>
            <person name="Ryu S."/>
            <person name="Kim W."/>
        </authorList>
    </citation>
    <scope>NUCLEOTIDE SEQUENCE [LARGE SCALE GENOMIC DNA]</scope>
    <source>
        <tissue evidence="2">Muscle</tissue>
    </source>
</reference>
<accession>A0A5B7J7T5</accession>
<gene>
    <name evidence="2" type="ORF">E2C01_087886</name>
</gene>
<evidence type="ECO:0000256" key="1">
    <source>
        <dbReference type="SAM" id="Phobius"/>
    </source>
</evidence>
<feature type="transmembrane region" description="Helical" evidence="1">
    <location>
        <begin position="16"/>
        <end position="37"/>
    </location>
</feature>
<keyword evidence="1" id="KW-0472">Membrane</keyword>
<dbReference type="EMBL" id="VSRR010092466">
    <property type="protein sequence ID" value="MPC92780.1"/>
    <property type="molecule type" value="Genomic_DNA"/>
</dbReference>
<dbReference type="Proteomes" id="UP000324222">
    <property type="component" value="Unassembled WGS sequence"/>
</dbReference>
<keyword evidence="1" id="KW-0812">Transmembrane</keyword>
<evidence type="ECO:0000313" key="2">
    <source>
        <dbReference type="EMBL" id="MPC92780.1"/>
    </source>
</evidence>
<dbReference type="AlphaFoldDB" id="A0A5B7J7T5"/>
<keyword evidence="3" id="KW-1185">Reference proteome</keyword>